<evidence type="ECO:0000256" key="2">
    <source>
        <dbReference type="ARBA" id="ARBA00005582"/>
    </source>
</evidence>
<evidence type="ECO:0000256" key="3">
    <source>
        <dbReference type="ARBA" id="ARBA00022801"/>
    </source>
</evidence>
<dbReference type="PROSITE" id="PS00893">
    <property type="entry name" value="NUDIX_BOX"/>
    <property type="match status" value="1"/>
</dbReference>
<dbReference type="Proteomes" id="UP001331936">
    <property type="component" value="Unassembled WGS sequence"/>
</dbReference>
<dbReference type="InterPro" id="IPR015797">
    <property type="entry name" value="NUDIX_hydrolase-like_dom_sf"/>
</dbReference>
<evidence type="ECO:0000313" key="7">
    <source>
        <dbReference type="EMBL" id="MEE2034447.1"/>
    </source>
</evidence>
<evidence type="ECO:0000256" key="5">
    <source>
        <dbReference type="RuleBase" id="RU003476"/>
    </source>
</evidence>
<dbReference type="PRINTS" id="PR00502">
    <property type="entry name" value="NUDIXFAMILY"/>
</dbReference>
<comment type="cofactor">
    <cofactor evidence="1">
        <name>Mg(2+)</name>
        <dbReference type="ChEBI" id="CHEBI:18420"/>
    </cofactor>
</comment>
<dbReference type="SUPFAM" id="SSF53254">
    <property type="entry name" value="Phosphoglycerate mutase-like"/>
    <property type="match status" value="1"/>
</dbReference>
<dbReference type="InterPro" id="IPR020476">
    <property type="entry name" value="Nudix_hydrolase"/>
</dbReference>
<comment type="caution">
    <text evidence="7">The sequence shown here is derived from an EMBL/GenBank/DDBJ whole genome shotgun (WGS) entry which is preliminary data.</text>
</comment>
<proteinExistence type="inferred from homology"/>
<organism evidence="7 8">
    <name type="scientific">Rhodococcus chondri</name>
    <dbReference type="NCBI Taxonomy" id="3065941"/>
    <lineage>
        <taxon>Bacteria</taxon>
        <taxon>Bacillati</taxon>
        <taxon>Actinomycetota</taxon>
        <taxon>Actinomycetes</taxon>
        <taxon>Mycobacteriales</taxon>
        <taxon>Nocardiaceae</taxon>
        <taxon>Rhodococcus</taxon>
    </lineage>
</organism>
<evidence type="ECO:0000259" key="6">
    <source>
        <dbReference type="PROSITE" id="PS51462"/>
    </source>
</evidence>
<dbReference type="PANTHER" id="PTHR43222">
    <property type="entry name" value="NUDIX HYDROLASE 23"/>
    <property type="match status" value="1"/>
</dbReference>
<dbReference type="Pfam" id="PF00300">
    <property type="entry name" value="His_Phos_1"/>
    <property type="match status" value="1"/>
</dbReference>
<dbReference type="CDD" id="cd07067">
    <property type="entry name" value="HP_PGM_like"/>
    <property type="match status" value="1"/>
</dbReference>
<dbReference type="Gene3D" id="3.40.50.1240">
    <property type="entry name" value="Phosphoglycerate mutase-like"/>
    <property type="match status" value="1"/>
</dbReference>
<keyword evidence="3 5" id="KW-0378">Hydrolase</keyword>
<dbReference type="EC" id="3.6.-.-" evidence="7"/>
<name>A0ABU7JXD5_9NOCA</name>
<dbReference type="Pfam" id="PF00293">
    <property type="entry name" value="NUDIX"/>
    <property type="match status" value="1"/>
</dbReference>
<gene>
    <name evidence="7" type="ORF">Q8814_20390</name>
</gene>
<dbReference type="RefSeq" id="WP_330153819.1">
    <property type="nucleotide sequence ID" value="NZ_JAUZMZ010000147.1"/>
</dbReference>
<sequence>MKANIFAAGAVLWRFDPADSSAVEIAVVHRPRYDDWTFAKGKLDPGETPVVAAVRELEEETGFRAALGRHLGKVTYPVVGHRKLKRVDYWSARILSGAFEPNDEVDELRWVPPDVAFEQLSYPMDRSVLRRFRALPADTTTAIIVRHAKAGSRKKHRGDDHERELDASGRAQAAALVPQLSAFDADSVVSADRVRCIQTVRPYAERLGVDISVEPALSEEEYTADPQLGRKRTLDVVARGGTPVICSQGKVIPDLLGWWAERDGVALPPTRNRKASMWVLSLRGDRLLAADHIDSPLPTTPA</sequence>
<dbReference type="InterPro" id="IPR020084">
    <property type="entry name" value="NUDIX_hydrolase_CS"/>
</dbReference>
<dbReference type="InterPro" id="IPR029033">
    <property type="entry name" value="His_PPase_superfam"/>
</dbReference>
<dbReference type="EMBL" id="JAUZMZ010000147">
    <property type="protein sequence ID" value="MEE2034447.1"/>
    <property type="molecule type" value="Genomic_DNA"/>
</dbReference>
<evidence type="ECO:0000256" key="4">
    <source>
        <dbReference type="ARBA" id="ARBA00022842"/>
    </source>
</evidence>
<dbReference type="InterPro" id="IPR000086">
    <property type="entry name" value="NUDIX_hydrolase_dom"/>
</dbReference>
<protein>
    <submittedName>
        <fullName evidence="7">NUDIX hydrolase</fullName>
        <ecNumber evidence="7">3.6.-.-</ecNumber>
    </submittedName>
</protein>
<dbReference type="PROSITE" id="PS51462">
    <property type="entry name" value="NUDIX"/>
    <property type="match status" value="1"/>
</dbReference>
<feature type="domain" description="Nudix hydrolase" evidence="6">
    <location>
        <begin position="3"/>
        <end position="134"/>
    </location>
</feature>
<dbReference type="SMART" id="SM00855">
    <property type="entry name" value="PGAM"/>
    <property type="match status" value="1"/>
</dbReference>
<keyword evidence="8" id="KW-1185">Reference proteome</keyword>
<reference evidence="7 8" key="1">
    <citation type="submission" date="2023-08" db="EMBL/GenBank/DDBJ databases">
        <authorList>
            <person name="Girao M."/>
            <person name="Carvalho M.F."/>
        </authorList>
    </citation>
    <scope>NUCLEOTIDE SEQUENCE [LARGE SCALE GENOMIC DNA]</scope>
    <source>
        <strain evidence="7 8">CC-R104</strain>
    </source>
</reference>
<dbReference type="Gene3D" id="3.90.79.10">
    <property type="entry name" value="Nucleoside Triphosphate Pyrophosphohydrolase"/>
    <property type="match status" value="1"/>
</dbReference>
<keyword evidence="4" id="KW-0460">Magnesium</keyword>
<dbReference type="InterPro" id="IPR013078">
    <property type="entry name" value="His_Pase_superF_clade-1"/>
</dbReference>
<dbReference type="PANTHER" id="PTHR43222:SF9">
    <property type="entry name" value="8-OXO-(D)GTP PHOSPHATASE"/>
    <property type="match status" value="1"/>
</dbReference>
<comment type="similarity">
    <text evidence="2 5">Belongs to the Nudix hydrolase family.</text>
</comment>
<dbReference type="GO" id="GO:0016787">
    <property type="term" value="F:hydrolase activity"/>
    <property type="evidence" value="ECO:0007669"/>
    <property type="project" value="UniProtKB-KW"/>
</dbReference>
<accession>A0ABU7JXD5</accession>
<dbReference type="CDD" id="cd03673">
    <property type="entry name" value="NUDIX_Ap6A_hydrolase"/>
    <property type="match status" value="1"/>
</dbReference>
<evidence type="ECO:0000313" key="8">
    <source>
        <dbReference type="Proteomes" id="UP001331936"/>
    </source>
</evidence>
<evidence type="ECO:0000256" key="1">
    <source>
        <dbReference type="ARBA" id="ARBA00001946"/>
    </source>
</evidence>
<dbReference type="SUPFAM" id="SSF55811">
    <property type="entry name" value="Nudix"/>
    <property type="match status" value="1"/>
</dbReference>